<dbReference type="Gene3D" id="1.50.40.10">
    <property type="entry name" value="Mitochondrial carrier domain"/>
    <property type="match status" value="1"/>
</dbReference>
<feature type="repeat" description="Solcar" evidence="5">
    <location>
        <begin position="15"/>
        <end position="62"/>
    </location>
</feature>
<proteinExistence type="inferred from homology"/>
<dbReference type="AlphaFoldDB" id="A0A6V7H9D2"/>
<keyword evidence="3 5" id="KW-0812">Transmembrane</keyword>
<keyword evidence="8" id="KW-1185">Reference proteome</keyword>
<accession>A0A6V7H9D2</accession>
<dbReference type="SUPFAM" id="SSF103506">
    <property type="entry name" value="Mitochondrial carrier"/>
    <property type="match status" value="1"/>
</dbReference>
<evidence type="ECO:0000256" key="3">
    <source>
        <dbReference type="ARBA" id="ARBA00022692"/>
    </source>
</evidence>
<reference evidence="7" key="1">
    <citation type="submission" date="2020-07" db="EMBL/GenBank/DDBJ databases">
        <authorList>
            <person name="Nazaruddin N."/>
        </authorList>
    </citation>
    <scope>NUCLEOTIDE SEQUENCE</scope>
</reference>
<dbReference type="GO" id="GO:0016020">
    <property type="term" value="C:membrane"/>
    <property type="evidence" value="ECO:0007669"/>
    <property type="project" value="UniProtKB-SubCell"/>
</dbReference>
<gene>
    <name evidence="7" type="ORF">MHI_LOCUS535641</name>
</gene>
<evidence type="ECO:0000313" key="7">
    <source>
        <dbReference type="EMBL" id="CAD1475237.1"/>
    </source>
</evidence>
<evidence type="ECO:0000256" key="5">
    <source>
        <dbReference type="PROSITE-ProRule" id="PRU00282"/>
    </source>
</evidence>
<sequence>MAHIEVTQRKPSLLKEAVIQIGAGGSAGFVEACIMHPMDLIKTRFQLQVKMGSQDVLYYTGT</sequence>
<dbReference type="Proteomes" id="UP000752696">
    <property type="component" value="Unassembled WGS sequence"/>
</dbReference>
<name>A0A6V7H9D2_9HYME</name>
<dbReference type="InterPro" id="IPR018108">
    <property type="entry name" value="MCP_transmembrane"/>
</dbReference>
<dbReference type="InterPro" id="IPR023395">
    <property type="entry name" value="MCP_dom_sf"/>
</dbReference>
<comment type="subcellular location">
    <subcellularLocation>
        <location evidence="1">Membrane</location>
        <topology evidence="1">Multi-pass membrane protein</topology>
    </subcellularLocation>
</comment>
<evidence type="ECO:0000256" key="4">
    <source>
        <dbReference type="ARBA" id="ARBA00023136"/>
    </source>
</evidence>
<dbReference type="EMBL" id="CAJDYZ010008300">
    <property type="protein sequence ID" value="CAD1475237.1"/>
    <property type="molecule type" value="Genomic_DNA"/>
</dbReference>
<evidence type="ECO:0000313" key="8">
    <source>
        <dbReference type="Proteomes" id="UP000752696"/>
    </source>
</evidence>
<dbReference type="OrthoDB" id="434783at2759"/>
<evidence type="ECO:0000256" key="1">
    <source>
        <dbReference type="ARBA" id="ARBA00004141"/>
    </source>
</evidence>
<keyword evidence="6" id="KW-0813">Transport</keyword>
<feature type="non-terminal residue" evidence="7">
    <location>
        <position position="62"/>
    </location>
</feature>
<keyword evidence="4 5" id="KW-0472">Membrane</keyword>
<comment type="caution">
    <text evidence="7">The sequence shown here is derived from an EMBL/GenBank/DDBJ whole genome shotgun (WGS) entry which is preliminary data.</text>
</comment>
<protein>
    <submittedName>
        <fullName evidence="7">Uncharacterized protein</fullName>
    </submittedName>
</protein>
<dbReference type="Pfam" id="PF00153">
    <property type="entry name" value="Mito_carr"/>
    <property type="match status" value="1"/>
</dbReference>
<evidence type="ECO:0000256" key="2">
    <source>
        <dbReference type="ARBA" id="ARBA00006375"/>
    </source>
</evidence>
<evidence type="ECO:0000256" key="6">
    <source>
        <dbReference type="RuleBase" id="RU000488"/>
    </source>
</evidence>
<comment type="similarity">
    <text evidence="2 6">Belongs to the mitochondrial carrier (TC 2.A.29) family.</text>
</comment>
<dbReference type="PROSITE" id="PS50920">
    <property type="entry name" value="SOLCAR"/>
    <property type="match status" value="1"/>
</dbReference>
<organism evidence="7 8">
    <name type="scientific">Heterotrigona itama</name>
    <dbReference type="NCBI Taxonomy" id="395501"/>
    <lineage>
        <taxon>Eukaryota</taxon>
        <taxon>Metazoa</taxon>
        <taxon>Ecdysozoa</taxon>
        <taxon>Arthropoda</taxon>
        <taxon>Hexapoda</taxon>
        <taxon>Insecta</taxon>
        <taxon>Pterygota</taxon>
        <taxon>Neoptera</taxon>
        <taxon>Endopterygota</taxon>
        <taxon>Hymenoptera</taxon>
        <taxon>Apocrita</taxon>
        <taxon>Aculeata</taxon>
        <taxon>Apoidea</taxon>
        <taxon>Anthophila</taxon>
        <taxon>Apidae</taxon>
        <taxon>Heterotrigona</taxon>
    </lineage>
</organism>